<feature type="domain" description="Peptidase M10 serralysin C-terminal" evidence="5">
    <location>
        <begin position="134"/>
        <end position="203"/>
    </location>
</feature>
<evidence type="ECO:0000313" key="6">
    <source>
        <dbReference type="EMBL" id="SFI95957.1"/>
    </source>
</evidence>
<dbReference type="Proteomes" id="UP000199377">
    <property type="component" value="Unassembled WGS sequence"/>
</dbReference>
<dbReference type="Gene3D" id="2.150.10.10">
    <property type="entry name" value="Serralysin-like metalloprotease, C-terminal"/>
    <property type="match status" value="1"/>
</dbReference>
<dbReference type="InterPro" id="IPR013858">
    <property type="entry name" value="Peptidase_M10B_C"/>
</dbReference>
<dbReference type="PANTHER" id="PTHR38340:SF1">
    <property type="entry name" value="S-LAYER PROTEIN"/>
    <property type="match status" value="1"/>
</dbReference>
<gene>
    <name evidence="6" type="ORF">SAMN05216258_11192</name>
</gene>
<reference evidence="6 7" key="1">
    <citation type="submission" date="2016-10" db="EMBL/GenBank/DDBJ databases">
        <authorList>
            <person name="de Groot N.N."/>
        </authorList>
    </citation>
    <scope>NUCLEOTIDE SEQUENCE [LARGE SCALE GENOMIC DNA]</scope>
    <source>
        <strain evidence="6 7">CGMCC 1.11030</strain>
    </source>
</reference>
<dbReference type="InterPro" id="IPR018511">
    <property type="entry name" value="Hemolysin-typ_Ca-bd_CS"/>
</dbReference>
<dbReference type="PROSITE" id="PS00330">
    <property type="entry name" value="HEMOLYSIN_CALCIUM"/>
    <property type="match status" value="3"/>
</dbReference>
<dbReference type="STRING" id="1114924.SAMN05216258_11192"/>
<comment type="subcellular location">
    <subcellularLocation>
        <location evidence="2">Secreted</location>
    </subcellularLocation>
</comment>
<dbReference type="AlphaFoldDB" id="A0A1I3MG44"/>
<keyword evidence="4" id="KW-0677">Repeat</keyword>
<keyword evidence="7" id="KW-1185">Reference proteome</keyword>
<dbReference type="PRINTS" id="PR00313">
    <property type="entry name" value="CABNDNGRPT"/>
</dbReference>
<evidence type="ECO:0000256" key="2">
    <source>
        <dbReference type="ARBA" id="ARBA00004613"/>
    </source>
</evidence>
<dbReference type="PANTHER" id="PTHR38340">
    <property type="entry name" value="S-LAYER PROTEIN"/>
    <property type="match status" value="1"/>
</dbReference>
<dbReference type="Pfam" id="PF00353">
    <property type="entry name" value="HemolysinCabind"/>
    <property type="match status" value="2"/>
</dbReference>
<dbReference type="SUPFAM" id="SSF51120">
    <property type="entry name" value="beta-Roll"/>
    <property type="match status" value="1"/>
</dbReference>
<dbReference type="InterPro" id="IPR011049">
    <property type="entry name" value="Serralysin-like_metalloprot_C"/>
</dbReference>
<dbReference type="InterPro" id="IPR001343">
    <property type="entry name" value="Hemolysn_Ca-bd"/>
</dbReference>
<comment type="cofactor">
    <cofactor evidence="1">
        <name>Ca(2+)</name>
        <dbReference type="ChEBI" id="CHEBI:29108"/>
    </cofactor>
</comment>
<dbReference type="EMBL" id="FOQH01000011">
    <property type="protein sequence ID" value="SFI95957.1"/>
    <property type="molecule type" value="Genomic_DNA"/>
</dbReference>
<dbReference type="Pfam" id="PF08548">
    <property type="entry name" value="Peptidase_M10_C"/>
    <property type="match status" value="1"/>
</dbReference>
<dbReference type="GO" id="GO:0005615">
    <property type="term" value="C:extracellular space"/>
    <property type="evidence" value="ECO:0007669"/>
    <property type="project" value="InterPro"/>
</dbReference>
<evidence type="ECO:0000256" key="1">
    <source>
        <dbReference type="ARBA" id="ARBA00001913"/>
    </source>
</evidence>
<dbReference type="InterPro" id="IPR050557">
    <property type="entry name" value="RTX_toxin/Mannuronan_C5-epim"/>
</dbReference>
<dbReference type="RefSeq" id="WP_092864024.1">
    <property type="nucleotide sequence ID" value="NZ_FOQH01000011.1"/>
</dbReference>
<proteinExistence type="predicted"/>
<organism evidence="6 7">
    <name type="scientific">Albimonas pacifica</name>
    <dbReference type="NCBI Taxonomy" id="1114924"/>
    <lineage>
        <taxon>Bacteria</taxon>
        <taxon>Pseudomonadati</taxon>
        <taxon>Pseudomonadota</taxon>
        <taxon>Alphaproteobacteria</taxon>
        <taxon>Rhodobacterales</taxon>
        <taxon>Paracoccaceae</taxon>
        <taxon>Albimonas</taxon>
    </lineage>
</organism>
<evidence type="ECO:0000313" key="7">
    <source>
        <dbReference type="Proteomes" id="UP000199377"/>
    </source>
</evidence>
<dbReference type="OrthoDB" id="9795675at2"/>
<protein>
    <recommendedName>
        <fullName evidence="5">Peptidase M10 serralysin C-terminal domain-containing protein</fullName>
    </recommendedName>
</protein>
<name>A0A1I3MG44_9RHOB</name>
<sequence length="249" mass="27349">MAILRAYHALDMNRYDVRHDDRTFFSNEAVRFGGEDDNITYYGAIWHPYGWEPSGTLRAVSVQAEGVQHFVMIDFARTVRPPFLALQAEGDSRKFFRLILNDDDRLLGSRESDTLNGFRGDDLLKAGRGRDGLLGGAGDDVLQGGKGGDALNGGHGDDRLNGGLGDDKLRGGQGEDVFVFWRGAGDDVIRDFQNGRDQIRISSRGTLDFDDLEIRSVGDHAEVTIDGGATITLRHVSPAELTEADFLFG</sequence>
<keyword evidence="3" id="KW-0964">Secreted</keyword>
<accession>A0A1I3MG44</accession>
<evidence type="ECO:0000256" key="4">
    <source>
        <dbReference type="ARBA" id="ARBA00022737"/>
    </source>
</evidence>
<evidence type="ECO:0000259" key="5">
    <source>
        <dbReference type="Pfam" id="PF08548"/>
    </source>
</evidence>
<dbReference type="GO" id="GO:0005509">
    <property type="term" value="F:calcium ion binding"/>
    <property type="evidence" value="ECO:0007669"/>
    <property type="project" value="InterPro"/>
</dbReference>
<evidence type="ECO:0000256" key="3">
    <source>
        <dbReference type="ARBA" id="ARBA00022525"/>
    </source>
</evidence>